<dbReference type="EMBL" id="JAPQES010000004">
    <property type="protein sequence ID" value="MCY6371434.1"/>
    <property type="molecule type" value="Genomic_DNA"/>
</dbReference>
<accession>A0ABT4CQU3</accession>
<dbReference type="InterPro" id="IPR029058">
    <property type="entry name" value="AB_hydrolase_fold"/>
</dbReference>
<dbReference type="Proteomes" id="UP001079657">
    <property type="component" value="Unassembled WGS sequence"/>
</dbReference>
<reference evidence="2" key="1">
    <citation type="submission" date="2022-12" db="EMBL/GenBank/DDBJ databases">
        <authorList>
            <person name="Wang J."/>
        </authorList>
    </citation>
    <scope>NUCLEOTIDE SEQUENCE</scope>
    <source>
        <strain evidence="2">HY-42-06</strain>
    </source>
</reference>
<gene>
    <name evidence="2" type="ORF">OXH55_12360</name>
</gene>
<keyword evidence="2" id="KW-0378">Hydrolase</keyword>
<keyword evidence="3" id="KW-1185">Reference proteome</keyword>
<evidence type="ECO:0000313" key="2">
    <source>
        <dbReference type="EMBL" id="MCY6371434.1"/>
    </source>
</evidence>
<dbReference type="Gene3D" id="3.40.50.1820">
    <property type="entry name" value="alpha/beta hydrolase"/>
    <property type="match status" value="1"/>
</dbReference>
<evidence type="ECO:0000259" key="1">
    <source>
        <dbReference type="Pfam" id="PF00561"/>
    </source>
</evidence>
<name>A0ABT4CQU3_9CLOT</name>
<dbReference type="PANTHER" id="PTHR46331:SF2">
    <property type="entry name" value="VALACYCLOVIR HYDROLASE"/>
    <property type="match status" value="1"/>
</dbReference>
<dbReference type="SUPFAM" id="SSF53474">
    <property type="entry name" value="alpha/beta-Hydrolases"/>
    <property type="match status" value="1"/>
</dbReference>
<organism evidence="2 3">
    <name type="scientific">Clostridium ganghwense</name>
    <dbReference type="NCBI Taxonomy" id="312089"/>
    <lineage>
        <taxon>Bacteria</taxon>
        <taxon>Bacillati</taxon>
        <taxon>Bacillota</taxon>
        <taxon>Clostridia</taxon>
        <taxon>Eubacteriales</taxon>
        <taxon>Clostridiaceae</taxon>
        <taxon>Clostridium</taxon>
    </lineage>
</organism>
<dbReference type="GO" id="GO:0016787">
    <property type="term" value="F:hydrolase activity"/>
    <property type="evidence" value="ECO:0007669"/>
    <property type="project" value="UniProtKB-KW"/>
</dbReference>
<feature type="domain" description="AB hydrolase-1" evidence="1">
    <location>
        <begin position="21"/>
        <end position="120"/>
    </location>
</feature>
<proteinExistence type="predicted"/>
<dbReference type="RefSeq" id="WP_268050296.1">
    <property type="nucleotide sequence ID" value="NZ_JAPQES010000004.1"/>
</dbReference>
<dbReference type="InterPro" id="IPR000073">
    <property type="entry name" value="AB_hydrolase_1"/>
</dbReference>
<protein>
    <submittedName>
        <fullName evidence="2">Alpha/beta hydrolase</fullName>
    </submittedName>
</protein>
<dbReference type="Pfam" id="PF00561">
    <property type="entry name" value="Abhydrolase_1"/>
    <property type="match status" value="1"/>
</dbReference>
<comment type="caution">
    <text evidence="2">The sequence shown here is derived from an EMBL/GenBank/DDBJ whole genome shotgun (WGS) entry which is preliminary data.</text>
</comment>
<sequence>MSYFKYENINIYYRVSGEGRPLVIIHGDTASSKMFIPELKFYSKNFKVILLDLVGQGKSQRVDKLPLNYWHFNSTLIIELCKHIGISDVNLLGTSGGAIVALNAVLKQPNLFNRIIVDSFMGENLSYEFAKKIVDDRKIAKNKLGSKLFWFIMHGFDWKNVIDQNTNLIIDFSRNIGNFFNYELSNIENNVLITGSSKDDLIPNVQSTLKAINLKMKNSKLVIFENGNHPAMFSNKEEFRNLVLEFLS</sequence>
<evidence type="ECO:0000313" key="3">
    <source>
        <dbReference type="Proteomes" id="UP001079657"/>
    </source>
</evidence>
<dbReference type="PANTHER" id="PTHR46331">
    <property type="entry name" value="VALACYCLOVIR HYDROLASE"/>
    <property type="match status" value="1"/>
</dbReference>